<name>A0ACB5URI4_9FIRM</name>
<sequence>MIRINLIKKRGDKSQKSVADSIGITTSYYGMIELGVRNPSLDVAMDIANYYNTSIEDLFFDNISSIKTGHVHK</sequence>
<keyword evidence="2" id="KW-1185">Reference proteome</keyword>
<evidence type="ECO:0000313" key="2">
    <source>
        <dbReference type="Proteomes" id="UP001374599"/>
    </source>
</evidence>
<reference evidence="1" key="1">
    <citation type="submission" date="2023-09" db="EMBL/GenBank/DDBJ databases">
        <title>Vallitalea sediminicola and Vallitalea maricola sp. nov., anaerobic bacteria isolated from marine sediment.</title>
        <authorList>
            <person name="Hirano S."/>
            <person name="Maeda A."/>
            <person name="Terahara T."/>
            <person name="Mori K."/>
            <person name="Hamada M."/>
            <person name="Matsumoto R."/>
            <person name="Kobayashi T."/>
        </authorList>
    </citation>
    <scope>NUCLEOTIDE SEQUENCE</scope>
    <source>
        <strain evidence="1">AN17-2</strain>
    </source>
</reference>
<proteinExistence type="predicted"/>
<organism evidence="1 2">
    <name type="scientific">Vallitalea maricola</name>
    <dbReference type="NCBI Taxonomy" id="3074433"/>
    <lineage>
        <taxon>Bacteria</taxon>
        <taxon>Bacillati</taxon>
        <taxon>Bacillota</taxon>
        <taxon>Clostridia</taxon>
        <taxon>Lachnospirales</taxon>
        <taxon>Vallitaleaceae</taxon>
        <taxon>Vallitalea</taxon>
    </lineage>
</organism>
<dbReference type="Proteomes" id="UP001374599">
    <property type="component" value="Unassembled WGS sequence"/>
</dbReference>
<protein>
    <submittedName>
        <fullName evidence="1">Uncharacterized protein</fullName>
    </submittedName>
</protein>
<accession>A0ACB5URI4</accession>
<comment type="caution">
    <text evidence="1">The sequence shown here is derived from an EMBL/GenBank/DDBJ whole genome shotgun (WGS) entry which is preliminary data.</text>
</comment>
<gene>
    <name evidence="1" type="ORF">AN2V17_44710</name>
</gene>
<evidence type="ECO:0000313" key="1">
    <source>
        <dbReference type="EMBL" id="GMQ65229.1"/>
    </source>
</evidence>
<dbReference type="EMBL" id="BTPU01000102">
    <property type="protein sequence ID" value="GMQ65229.1"/>
    <property type="molecule type" value="Genomic_DNA"/>
</dbReference>